<evidence type="ECO:0000313" key="8">
    <source>
        <dbReference type="EMBL" id="MEE2034973.1"/>
    </source>
</evidence>
<dbReference type="SUPFAM" id="SSF55874">
    <property type="entry name" value="ATPase domain of HSP90 chaperone/DNA topoisomerase II/histidine kinase"/>
    <property type="match status" value="1"/>
</dbReference>
<dbReference type="PANTHER" id="PTHR24421">
    <property type="entry name" value="NITRATE/NITRITE SENSOR PROTEIN NARX-RELATED"/>
    <property type="match status" value="1"/>
</dbReference>
<accession>A0ABU7JY95</accession>
<dbReference type="GO" id="GO:0016301">
    <property type="term" value="F:kinase activity"/>
    <property type="evidence" value="ECO:0007669"/>
    <property type="project" value="UniProtKB-KW"/>
</dbReference>
<evidence type="ECO:0000256" key="6">
    <source>
        <dbReference type="SAM" id="MobiDB-lite"/>
    </source>
</evidence>
<dbReference type="PANTHER" id="PTHR24421:SF10">
    <property type="entry name" value="NITRATE_NITRITE SENSOR PROTEIN NARQ"/>
    <property type="match status" value="1"/>
</dbReference>
<keyword evidence="5" id="KW-0902">Two-component regulatory system</keyword>
<organism evidence="8 9">
    <name type="scientific">Rhodococcus chondri</name>
    <dbReference type="NCBI Taxonomy" id="3065941"/>
    <lineage>
        <taxon>Bacteria</taxon>
        <taxon>Bacillati</taxon>
        <taxon>Actinomycetota</taxon>
        <taxon>Actinomycetes</taxon>
        <taxon>Mycobacteriales</taxon>
        <taxon>Nocardiaceae</taxon>
        <taxon>Rhodococcus</taxon>
    </lineage>
</organism>
<dbReference type="EMBL" id="JAUZMZ010000211">
    <property type="protein sequence ID" value="MEE2034973.1"/>
    <property type="molecule type" value="Genomic_DNA"/>
</dbReference>
<feature type="domain" description="Histidine kinase/HSP90-like ATPase" evidence="7">
    <location>
        <begin position="90"/>
        <end position="191"/>
    </location>
</feature>
<reference evidence="8 9" key="1">
    <citation type="submission" date="2023-08" db="EMBL/GenBank/DDBJ databases">
        <authorList>
            <person name="Girao M."/>
            <person name="Carvalho M.F."/>
        </authorList>
    </citation>
    <scope>NUCLEOTIDE SEQUENCE [LARGE SCALE GENOMIC DNA]</scope>
    <source>
        <strain evidence="8 9">CC-R104</strain>
    </source>
</reference>
<name>A0ABU7JY95_9NOCA</name>
<feature type="region of interest" description="Disordered" evidence="6">
    <location>
        <begin position="128"/>
        <end position="202"/>
    </location>
</feature>
<protein>
    <recommendedName>
        <fullName evidence="2">histidine kinase</fullName>
        <ecNumber evidence="2">2.7.13.3</ecNumber>
    </recommendedName>
</protein>
<sequence length="202" mass="20886">SVALELFDTHPERTRPALATIKDTSRDAIDEVHALSASLRGSEIGPPTAPTSGIADLDALVERARASGLDVTTRIRGTPVHLPSLVDVAAARIVQESLTNVARHAAGSPATVTVTFGSGTLLVCIENSGSEKRSSPENLDGSERFGGAGPASGGGSGIPGMRERVRALGGTLTVGARPNGGFRVRAELPLRRPDDHDAEDDL</sequence>
<dbReference type="Pfam" id="PF02518">
    <property type="entry name" value="HATPase_c"/>
    <property type="match status" value="1"/>
</dbReference>
<feature type="compositionally biased region" description="Gly residues" evidence="6">
    <location>
        <begin position="144"/>
        <end position="158"/>
    </location>
</feature>
<evidence type="ECO:0000256" key="5">
    <source>
        <dbReference type="ARBA" id="ARBA00023012"/>
    </source>
</evidence>
<proteinExistence type="predicted"/>
<dbReference type="InterPro" id="IPR050482">
    <property type="entry name" value="Sensor_HK_TwoCompSys"/>
</dbReference>
<dbReference type="InterPro" id="IPR003594">
    <property type="entry name" value="HATPase_dom"/>
</dbReference>
<evidence type="ECO:0000259" key="7">
    <source>
        <dbReference type="Pfam" id="PF02518"/>
    </source>
</evidence>
<keyword evidence="9" id="KW-1185">Reference proteome</keyword>
<dbReference type="CDD" id="cd16917">
    <property type="entry name" value="HATPase_UhpB-NarQ-NarX-like"/>
    <property type="match status" value="1"/>
</dbReference>
<dbReference type="EC" id="2.7.13.3" evidence="2"/>
<feature type="non-terminal residue" evidence="8">
    <location>
        <position position="1"/>
    </location>
</feature>
<feature type="compositionally biased region" description="Basic and acidic residues" evidence="6">
    <location>
        <begin position="184"/>
        <end position="195"/>
    </location>
</feature>
<evidence type="ECO:0000256" key="3">
    <source>
        <dbReference type="ARBA" id="ARBA00022679"/>
    </source>
</evidence>
<evidence type="ECO:0000256" key="2">
    <source>
        <dbReference type="ARBA" id="ARBA00012438"/>
    </source>
</evidence>
<keyword evidence="4 8" id="KW-0418">Kinase</keyword>
<gene>
    <name evidence="8" type="ORF">Q8814_23160</name>
</gene>
<keyword evidence="3" id="KW-0808">Transferase</keyword>
<dbReference type="Gene3D" id="3.30.565.10">
    <property type="entry name" value="Histidine kinase-like ATPase, C-terminal domain"/>
    <property type="match status" value="1"/>
</dbReference>
<comment type="catalytic activity">
    <reaction evidence="1">
        <text>ATP + protein L-histidine = ADP + protein N-phospho-L-histidine.</text>
        <dbReference type="EC" id="2.7.13.3"/>
    </reaction>
</comment>
<comment type="caution">
    <text evidence="8">The sequence shown here is derived from an EMBL/GenBank/DDBJ whole genome shotgun (WGS) entry which is preliminary data.</text>
</comment>
<dbReference type="InterPro" id="IPR036890">
    <property type="entry name" value="HATPase_C_sf"/>
</dbReference>
<evidence type="ECO:0000256" key="4">
    <source>
        <dbReference type="ARBA" id="ARBA00022777"/>
    </source>
</evidence>
<evidence type="ECO:0000256" key="1">
    <source>
        <dbReference type="ARBA" id="ARBA00000085"/>
    </source>
</evidence>
<evidence type="ECO:0000313" key="9">
    <source>
        <dbReference type="Proteomes" id="UP001331936"/>
    </source>
</evidence>
<dbReference type="RefSeq" id="WP_330154320.1">
    <property type="nucleotide sequence ID" value="NZ_JAUZMZ010000211.1"/>
</dbReference>
<dbReference type="Proteomes" id="UP001331936">
    <property type="component" value="Unassembled WGS sequence"/>
</dbReference>